<keyword evidence="3" id="KW-1185">Reference proteome</keyword>
<keyword evidence="1" id="KW-0812">Transmembrane</keyword>
<dbReference type="EMBL" id="KQ001659">
    <property type="protein sequence ID" value="KJP88587.1"/>
    <property type="molecule type" value="Genomic_DNA"/>
</dbReference>
<gene>
    <name evidence="2" type="ORF">AK88_01667</name>
</gene>
<dbReference type="GeneID" id="24266981"/>
<dbReference type="VEuPathDB" id="PlasmoDB:AK88_01667"/>
<evidence type="ECO:0000313" key="2">
    <source>
        <dbReference type="EMBL" id="KJP88587.1"/>
    </source>
</evidence>
<accession>A0A0D9QP93</accession>
<evidence type="ECO:0000256" key="1">
    <source>
        <dbReference type="SAM" id="Phobius"/>
    </source>
</evidence>
<keyword evidence="1" id="KW-0472">Membrane</keyword>
<feature type="transmembrane region" description="Helical" evidence="1">
    <location>
        <begin position="70"/>
        <end position="92"/>
    </location>
</feature>
<dbReference type="AlphaFoldDB" id="A0A0D9QP93"/>
<sequence>MITIYKEHLKGSHHFSRVFAYVLLSLRNKENFFKKRSVKGDPFCNNWEKSHYVNKRTISESRKKKKKKNLVIHFATSQISYFYFHYFVYILLPKLKCLSDYEKKNILDNVYLVDRRNTDEDVKGHIYNKIKQGVSNIIFSDHVLAKEEYDYTHTLGLFLENNLFMNILENAKVRNVRRRHAHTFKSINRQHLWSSTQIMSRPYLDKTKNHFTCSSCLYGTYFWRSRHPSEYNVVNIRRRNANLSAFQKCNEVIQDINNNVHWVNHHSFYKFYETAYVSFVNHRMSLLQSFVEMVIRRKKGSAPPPGEEVRQKKRIQNKNLSYIFFKHKDIILNTRLYPDFVRKKAIYIDFDHAANLYMKYLHLLERVRSFSGCPQEGGLATHGNDDLATKSSDTKKKSLIREMKKNLNLHVWSRNQKETFYSDLVKMKFRKFYN</sequence>
<evidence type="ECO:0000313" key="3">
    <source>
        <dbReference type="Proteomes" id="UP000054561"/>
    </source>
</evidence>
<dbReference type="OMA" id="HHSFYKF"/>
<dbReference type="RefSeq" id="XP_012334725.1">
    <property type="nucleotide sequence ID" value="XM_012479302.1"/>
</dbReference>
<keyword evidence="1" id="KW-1133">Transmembrane helix</keyword>
<dbReference type="Proteomes" id="UP000054561">
    <property type="component" value="Unassembled WGS sequence"/>
</dbReference>
<reference evidence="2 3" key="1">
    <citation type="submission" date="2014-03" db="EMBL/GenBank/DDBJ databases">
        <title>The Genome Sequence of Plasmodium fragile nilgiri.</title>
        <authorList>
            <consortium name="The Broad Institute Genomics Platform"/>
            <consortium name="The Broad Institute Genome Sequencing Center for Infectious Disease"/>
            <person name="Neafsey D."/>
            <person name="Duraisingh M."/>
            <person name="Young S.K."/>
            <person name="Zeng Q."/>
            <person name="Gargeya S."/>
            <person name="Abouelleil A."/>
            <person name="Alvarado L."/>
            <person name="Chapman S.B."/>
            <person name="Gainer-Dewar J."/>
            <person name="Goldberg J."/>
            <person name="Griggs A."/>
            <person name="Gujja S."/>
            <person name="Hansen M."/>
            <person name="Howarth C."/>
            <person name="Imamovic A."/>
            <person name="Larimer J."/>
            <person name="Pearson M."/>
            <person name="Poon T.W."/>
            <person name="Priest M."/>
            <person name="Roberts A."/>
            <person name="Saif S."/>
            <person name="Shea T."/>
            <person name="Sykes S."/>
            <person name="Wortman J."/>
            <person name="Nusbaum C."/>
            <person name="Birren B."/>
        </authorList>
    </citation>
    <scope>NUCLEOTIDE SEQUENCE [LARGE SCALE GENOMIC DNA]</scope>
    <source>
        <strain evidence="3">nilgiri</strain>
    </source>
</reference>
<name>A0A0D9QP93_PLAFR</name>
<organism evidence="2 3">
    <name type="scientific">Plasmodium fragile</name>
    <dbReference type="NCBI Taxonomy" id="5857"/>
    <lineage>
        <taxon>Eukaryota</taxon>
        <taxon>Sar</taxon>
        <taxon>Alveolata</taxon>
        <taxon>Apicomplexa</taxon>
        <taxon>Aconoidasida</taxon>
        <taxon>Haemosporida</taxon>
        <taxon>Plasmodiidae</taxon>
        <taxon>Plasmodium</taxon>
        <taxon>Plasmodium (Plasmodium)</taxon>
    </lineage>
</organism>
<protein>
    <submittedName>
        <fullName evidence="2">Uncharacterized protein</fullName>
    </submittedName>
</protein>
<dbReference type="OrthoDB" id="371704at2759"/>
<proteinExistence type="predicted"/>